<dbReference type="GO" id="GO:0032259">
    <property type="term" value="P:methylation"/>
    <property type="evidence" value="ECO:0007669"/>
    <property type="project" value="UniProtKB-KW"/>
</dbReference>
<dbReference type="AlphaFoldDB" id="A0A7H0VEX0"/>
<protein>
    <submittedName>
        <fullName evidence="5">Methyltransferase domain-containing protein</fullName>
    </submittedName>
</protein>
<evidence type="ECO:0000256" key="1">
    <source>
        <dbReference type="ARBA" id="ARBA00022553"/>
    </source>
</evidence>
<evidence type="ECO:0000256" key="3">
    <source>
        <dbReference type="ARBA" id="ARBA00022679"/>
    </source>
</evidence>
<dbReference type="SUPFAM" id="SSF53335">
    <property type="entry name" value="S-adenosyl-L-methionine-dependent methyltransferases"/>
    <property type="match status" value="1"/>
</dbReference>
<keyword evidence="6" id="KW-1185">Reference proteome</keyword>
<gene>
    <name evidence="5" type="ORF">H4K34_00070</name>
</gene>
<dbReference type="PANTHER" id="PTHR32183">
    <property type="match status" value="1"/>
</dbReference>
<evidence type="ECO:0000256" key="4">
    <source>
        <dbReference type="ARBA" id="ARBA00022691"/>
    </source>
</evidence>
<dbReference type="KEGG" id="chyd:H4K34_00070"/>
<dbReference type="GO" id="GO:0008757">
    <property type="term" value="F:S-adenosylmethionine-dependent methyltransferase activity"/>
    <property type="evidence" value="ECO:0007669"/>
    <property type="project" value="InterPro"/>
</dbReference>
<dbReference type="InterPro" id="IPR029063">
    <property type="entry name" value="SAM-dependent_MTases_sf"/>
</dbReference>
<evidence type="ECO:0000313" key="6">
    <source>
        <dbReference type="Proteomes" id="UP000516305"/>
    </source>
</evidence>
<keyword evidence="4" id="KW-0949">S-adenosyl-L-methionine</keyword>
<dbReference type="PROSITE" id="PS51585">
    <property type="entry name" value="SAM_MT_TPMT"/>
    <property type="match status" value="1"/>
</dbReference>
<dbReference type="Pfam" id="PF05724">
    <property type="entry name" value="TPMT"/>
    <property type="match status" value="1"/>
</dbReference>
<keyword evidence="3 5" id="KW-0808">Transferase</keyword>
<dbReference type="InterPro" id="IPR008854">
    <property type="entry name" value="TPMT"/>
</dbReference>
<evidence type="ECO:0000313" key="5">
    <source>
        <dbReference type="EMBL" id="QNR24268.1"/>
    </source>
</evidence>
<reference evidence="5 6" key="1">
    <citation type="submission" date="2020-08" db="EMBL/GenBank/DDBJ databases">
        <title>Croceimicrobium hydrocarbonivorans gen. nov., sp. nov., a novel marine bacterium isolated from a bacterial consortium that degrades polyethylene terephthalate.</title>
        <authorList>
            <person name="Liu R."/>
        </authorList>
    </citation>
    <scope>NUCLEOTIDE SEQUENCE [LARGE SCALE GENOMIC DNA]</scope>
    <source>
        <strain evidence="5 6">A20-9</strain>
    </source>
</reference>
<name>A0A7H0VEX0_9FLAO</name>
<dbReference type="Proteomes" id="UP000516305">
    <property type="component" value="Chromosome"/>
</dbReference>
<keyword evidence="2 5" id="KW-0489">Methyltransferase</keyword>
<keyword evidence="1" id="KW-0597">Phosphoprotein</keyword>
<dbReference type="RefSeq" id="WP_246452160.1">
    <property type="nucleotide sequence ID" value="NZ_CP060139.1"/>
</dbReference>
<accession>A0A7H0VEX0</accession>
<evidence type="ECO:0000256" key="2">
    <source>
        <dbReference type="ARBA" id="ARBA00022603"/>
    </source>
</evidence>
<sequence length="191" mass="22036">MKLDQAYWEQCYVNHQSPWDMGSASTPLISYLEKQNRDASIFIPGAGRAWEVDWMLEQGFTDITVIDLSSTALQEAMERIPHSDQVKWIEGNFFEHIGHYDLIMEQTFFCALDPQLRPDYALKMKSLLKEGGKLFGLLFNFPLSTEGPPFGGSKAEYLNLFQSQFKIHHLEICYNSIKPRAGREFFLELEA</sequence>
<dbReference type="Gene3D" id="3.40.50.150">
    <property type="entry name" value="Vaccinia Virus protein VP39"/>
    <property type="match status" value="1"/>
</dbReference>
<dbReference type="EMBL" id="CP060139">
    <property type="protein sequence ID" value="QNR24268.1"/>
    <property type="molecule type" value="Genomic_DNA"/>
</dbReference>
<organism evidence="5 6">
    <name type="scientific">Croceimicrobium hydrocarbonivorans</name>
    <dbReference type="NCBI Taxonomy" id="2761580"/>
    <lineage>
        <taxon>Bacteria</taxon>
        <taxon>Pseudomonadati</taxon>
        <taxon>Bacteroidota</taxon>
        <taxon>Flavobacteriia</taxon>
        <taxon>Flavobacteriales</taxon>
        <taxon>Owenweeksiaceae</taxon>
        <taxon>Croceimicrobium</taxon>
    </lineage>
</organism>
<proteinExistence type="predicted"/>
<dbReference type="PANTHER" id="PTHR32183:SF11">
    <property type="entry name" value="THIOL METHYLTRANSFERASE 2-RELATED"/>
    <property type="match status" value="1"/>
</dbReference>